<comment type="caution">
    <text evidence="1">The sequence shown here is derived from an EMBL/GenBank/DDBJ whole genome shotgun (WGS) entry which is preliminary data.</text>
</comment>
<accession>A0ABT6WQY7</accession>
<keyword evidence="2" id="KW-1185">Reference proteome</keyword>
<dbReference type="Proteomes" id="UP001241758">
    <property type="component" value="Unassembled WGS sequence"/>
</dbReference>
<organism evidence="1 2">
    <name type="scientific">Actinoplanes sandaracinus</name>
    <dbReference type="NCBI Taxonomy" id="3045177"/>
    <lineage>
        <taxon>Bacteria</taxon>
        <taxon>Bacillati</taxon>
        <taxon>Actinomycetota</taxon>
        <taxon>Actinomycetes</taxon>
        <taxon>Micromonosporales</taxon>
        <taxon>Micromonosporaceae</taxon>
        <taxon>Actinoplanes</taxon>
    </lineage>
</organism>
<evidence type="ECO:0000313" key="1">
    <source>
        <dbReference type="EMBL" id="MDI6102118.1"/>
    </source>
</evidence>
<dbReference type="EMBL" id="JASCTH010000018">
    <property type="protein sequence ID" value="MDI6102118.1"/>
    <property type="molecule type" value="Genomic_DNA"/>
</dbReference>
<protein>
    <submittedName>
        <fullName evidence="1">Uncharacterized protein</fullName>
    </submittedName>
</protein>
<sequence length="131" mass="14406">MLVEVVKTAKFPWSPLLVQIRTSFGHTAVRWCGAPDIPSGQYPVEWTIDEEIVWGQNARPADETSPGLEQGGHCVIVRGRLKLTVDGAAVLELGGDQILLDVAGYIPTASDGSWVNLYLQRENIALYPYEL</sequence>
<gene>
    <name evidence="1" type="ORF">QLQ12_26215</name>
</gene>
<dbReference type="RefSeq" id="WP_282763132.1">
    <property type="nucleotide sequence ID" value="NZ_JASCTH010000018.1"/>
</dbReference>
<evidence type="ECO:0000313" key="2">
    <source>
        <dbReference type="Proteomes" id="UP001241758"/>
    </source>
</evidence>
<proteinExistence type="predicted"/>
<reference evidence="1 2" key="1">
    <citation type="submission" date="2023-05" db="EMBL/GenBank/DDBJ databases">
        <title>Actinoplanes sp. NEAU-A12 genome sequencing.</title>
        <authorList>
            <person name="Wang Z.-S."/>
        </authorList>
    </citation>
    <scope>NUCLEOTIDE SEQUENCE [LARGE SCALE GENOMIC DNA]</scope>
    <source>
        <strain evidence="1 2">NEAU-A12</strain>
    </source>
</reference>
<name>A0ABT6WQY7_9ACTN</name>